<dbReference type="AlphaFoldDB" id="A0A0D0U2E1"/>
<gene>
    <name evidence="1" type="ORF">I313_01587</name>
</gene>
<sequence length="176" mass="20469">MVPEEVDHDLHRTPGGVDEFVLFSELYTGHQELDPTTIYMARDIPLLNEKVRVALWIAYAAYHLKAVRSKPVFHAPMDRWDRTVNFKVTGSSGEDGDDEDPELYLTKEMADEEEIQESRYDILRPSLLEDPELELSYPPFLGLIKTREWNHWYQRGRKHFTNIPKVLPVDAETLGT</sequence>
<protein>
    <submittedName>
        <fullName evidence="1">Uncharacterized protein</fullName>
    </submittedName>
</protein>
<evidence type="ECO:0000313" key="2">
    <source>
        <dbReference type="Proteomes" id="UP000053392"/>
    </source>
</evidence>
<evidence type="ECO:0000313" key="1">
    <source>
        <dbReference type="EMBL" id="KIR42363.1"/>
    </source>
</evidence>
<dbReference type="OrthoDB" id="2577862at2759"/>
<reference evidence="1 2" key="1">
    <citation type="submission" date="2015-01" db="EMBL/GenBank/DDBJ databases">
        <title>The Genome Sequence of Cryptococcus gattii Ram5.</title>
        <authorList>
            <consortium name="The Broad Institute Genomics Platform"/>
            <person name="Cuomo C."/>
            <person name="Litvintseva A."/>
            <person name="Chen Y."/>
            <person name="Heitman J."/>
            <person name="Sun S."/>
            <person name="Springer D."/>
            <person name="Dromer F."/>
            <person name="Young S."/>
            <person name="Zeng Q."/>
            <person name="Gargeya S."/>
            <person name="Abouelleil A."/>
            <person name="Alvarado L."/>
            <person name="Chapman S.B."/>
            <person name="Gainer-Dewar J."/>
            <person name="Goldberg J."/>
            <person name="Griggs A."/>
            <person name="Gujja S."/>
            <person name="Hansen M."/>
            <person name="Howarth C."/>
            <person name="Imamovic A."/>
            <person name="Larimer J."/>
            <person name="Murphy C."/>
            <person name="Naylor J."/>
            <person name="Pearson M."/>
            <person name="Priest M."/>
            <person name="Roberts A."/>
            <person name="Saif S."/>
            <person name="Shea T."/>
            <person name="Sykes S."/>
            <person name="Wortman J."/>
            <person name="Nusbaum C."/>
            <person name="Birren B."/>
        </authorList>
    </citation>
    <scope>NUCLEOTIDE SEQUENCE [LARGE SCALE GENOMIC DNA]</scope>
    <source>
        <strain evidence="1 2">Ram5</strain>
    </source>
</reference>
<keyword evidence="2" id="KW-1185">Reference proteome</keyword>
<proteinExistence type="predicted"/>
<dbReference type="EMBL" id="KN847898">
    <property type="protein sequence ID" value="KIR42363.1"/>
    <property type="molecule type" value="Genomic_DNA"/>
</dbReference>
<name>A0A0D0U2E1_9TREE</name>
<accession>A0A0D0U2E1</accession>
<organism evidence="1 2">
    <name type="scientific">Cryptococcus deuterogattii Ram5</name>
    <dbReference type="NCBI Taxonomy" id="1296110"/>
    <lineage>
        <taxon>Eukaryota</taxon>
        <taxon>Fungi</taxon>
        <taxon>Dikarya</taxon>
        <taxon>Basidiomycota</taxon>
        <taxon>Agaricomycotina</taxon>
        <taxon>Tremellomycetes</taxon>
        <taxon>Tremellales</taxon>
        <taxon>Cryptococcaceae</taxon>
        <taxon>Cryptococcus</taxon>
        <taxon>Cryptococcus gattii species complex</taxon>
    </lineage>
</organism>
<dbReference type="Proteomes" id="UP000053392">
    <property type="component" value="Unassembled WGS sequence"/>
</dbReference>
<dbReference type="HOGENOM" id="CLU_115928_0_0_1"/>